<dbReference type="Pfam" id="PF05699">
    <property type="entry name" value="Dimer_Tnp_hAT"/>
    <property type="match status" value="1"/>
</dbReference>
<dbReference type="OrthoDB" id="2012664at2759"/>
<organism evidence="2 3">
    <name type="scientific">Trifolium subterraneum</name>
    <name type="common">Subterranean clover</name>
    <dbReference type="NCBI Taxonomy" id="3900"/>
    <lineage>
        <taxon>Eukaryota</taxon>
        <taxon>Viridiplantae</taxon>
        <taxon>Streptophyta</taxon>
        <taxon>Embryophyta</taxon>
        <taxon>Tracheophyta</taxon>
        <taxon>Spermatophyta</taxon>
        <taxon>Magnoliopsida</taxon>
        <taxon>eudicotyledons</taxon>
        <taxon>Gunneridae</taxon>
        <taxon>Pentapetalae</taxon>
        <taxon>rosids</taxon>
        <taxon>fabids</taxon>
        <taxon>Fabales</taxon>
        <taxon>Fabaceae</taxon>
        <taxon>Papilionoideae</taxon>
        <taxon>50 kb inversion clade</taxon>
        <taxon>NPAAA clade</taxon>
        <taxon>Hologalegina</taxon>
        <taxon>IRL clade</taxon>
        <taxon>Trifolieae</taxon>
        <taxon>Trifolium</taxon>
    </lineage>
</organism>
<keyword evidence="3" id="KW-1185">Reference proteome</keyword>
<dbReference type="AlphaFoldDB" id="A0A2Z6P631"/>
<dbReference type="EMBL" id="DF973694">
    <property type="protein sequence ID" value="GAU37887.1"/>
    <property type="molecule type" value="Genomic_DNA"/>
</dbReference>
<dbReference type="Proteomes" id="UP000242715">
    <property type="component" value="Unassembled WGS sequence"/>
</dbReference>
<dbReference type="InterPro" id="IPR012337">
    <property type="entry name" value="RNaseH-like_sf"/>
</dbReference>
<name>A0A2Z6P631_TRISU</name>
<evidence type="ECO:0000313" key="3">
    <source>
        <dbReference type="Proteomes" id="UP000242715"/>
    </source>
</evidence>
<reference evidence="3" key="1">
    <citation type="journal article" date="2017" name="Front. Plant Sci.">
        <title>Climate Clever Clovers: New Paradigm to Reduce the Environmental Footprint of Ruminants by Breeding Low Methanogenic Forages Utilizing Haplotype Variation.</title>
        <authorList>
            <person name="Kaur P."/>
            <person name="Appels R."/>
            <person name="Bayer P.E."/>
            <person name="Keeble-Gagnere G."/>
            <person name="Wang J."/>
            <person name="Hirakawa H."/>
            <person name="Shirasawa K."/>
            <person name="Vercoe P."/>
            <person name="Stefanova K."/>
            <person name="Durmic Z."/>
            <person name="Nichols P."/>
            <person name="Revell C."/>
            <person name="Isobe S.N."/>
            <person name="Edwards D."/>
            <person name="Erskine W."/>
        </authorList>
    </citation>
    <scope>NUCLEOTIDE SEQUENCE [LARGE SCALE GENOMIC DNA]</scope>
    <source>
        <strain evidence="3">cv. Daliak</strain>
    </source>
</reference>
<proteinExistence type="predicted"/>
<gene>
    <name evidence="2" type="ORF">TSUD_395710</name>
</gene>
<dbReference type="SUPFAM" id="SSF53098">
    <property type="entry name" value="Ribonuclease H-like"/>
    <property type="match status" value="1"/>
</dbReference>
<feature type="domain" description="HAT C-terminal dimerisation" evidence="1">
    <location>
        <begin position="498"/>
        <end position="559"/>
    </location>
</feature>
<dbReference type="PANTHER" id="PTHR32166">
    <property type="entry name" value="OSJNBA0013A04.12 PROTEIN"/>
    <property type="match status" value="1"/>
</dbReference>
<dbReference type="InterPro" id="IPR008906">
    <property type="entry name" value="HATC_C_dom"/>
</dbReference>
<evidence type="ECO:0000313" key="2">
    <source>
        <dbReference type="EMBL" id="GAU37887.1"/>
    </source>
</evidence>
<sequence length="728" mass="83159">MASSSSTKSKKSTSIATRERIAKGLQRNVQFSEENLEICQEQFIDFRELKANGQDWGQNYLRTLEMKRYFDLLNGPTNPNLRGQSRSEMGLKEFTSTEIRSNIAGLDVAISIDHIDMSTADEQVTQEEDSTQLQSCRKKTDIGEVEPCTKVPADVRYQMKQNLEEGSNKKRKIEEKNGDVIPTNEDGGVVAMDVEQSRPSQLIASQKVKSISRVDNYFMPRTTPGAQPTLKSVLQSKEVVEKCDLAIAKWFIDACVPFNASNSSYFQPVVDALSSMSPGYKVPTMHSLRGSLLNKWVDDANKLIEEYRDIWKKTGSHCINLMLQDMGKLEKVSGRESLRPDLTRFATNFIDLQSILAQKNSLRTMITSKEWTKSAYAKEAKAKRFVDQVLDPGFWTKCAEIVKIVEPLVRVLRIVDNEEKPAMGYIYKAFIKAKEDMVQRFPRNKKKVEPYLNIIHKRWDSQLRKNLHAVSEMRIFKDGDSDFGRKSVVAERSIVRADEWWETYGTAAPNLIPLAVRVLSQTCSASCCERNSSVFEHIHSKKRNRLEQKLNDLVFVRYNLRLQTRKKRQQNYDPINVETFGEHSNWVLEDSPPLLSNEEVEELRNNIANMTIQPLSSDIDQLNLDEDEDEDVAIAQDNTMANPNIDENNHDVEGEGDWLLGPWSWVCCSRDWCQIQCFMKGWLVVLLNVLLVEREHIEGRVVEGQVVLFTDYVLDVVPDAATSDPTSD</sequence>
<accession>A0A2Z6P631</accession>
<evidence type="ECO:0000259" key="1">
    <source>
        <dbReference type="Pfam" id="PF05699"/>
    </source>
</evidence>
<dbReference type="PANTHER" id="PTHR32166:SF88">
    <property type="entry name" value="HAT TRANSPOSON SUPERFAMILY"/>
    <property type="match status" value="1"/>
</dbReference>
<dbReference type="GO" id="GO:0046983">
    <property type="term" value="F:protein dimerization activity"/>
    <property type="evidence" value="ECO:0007669"/>
    <property type="project" value="InterPro"/>
</dbReference>
<protein>
    <recommendedName>
        <fullName evidence="1">HAT C-terminal dimerisation domain-containing protein</fullName>
    </recommendedName>
</protein>